<sequence>MKNGGNTGFLKDMKQIWDPQFLSRSPMFEPLYAIASSFMKHTTWPHLQDYQQLLHTTEKAISNQNGQPIQFVPQGQKPLQFSEKYEPRIFLTGEVQTRTHNWHDLFNSLVWLAFPKAKAIINARHYAAFRLRNGTEASENNRPKAQDAITLFDESGVVVAYSDENLANLLKDFQWKTLFWEQRSAIPSGMKLFLFGHSLYEKALHPYTGMTGKGLLVKVDKLFFDKPVTEQVIELDGKIAAILSDESKLTAPQALSPVPLLGMPGWSIENESEKYYDNSDYFRPGRLNNSSQRA</sequence>
<reference evidence="1 2" key="1">
    <citation type="submission" date="2019-03" db="EMBL/GenBank/DDBJ databases">
        <title>Genomic Encyclopedia of Type Strains, Phase IV (KMG-IV): sequencing the most valuable type-strain genomes for metagenomic binning, comparative biology and taxonomic classification.</title>
        <authorList>
            <person name="Goeker M."/>
        </authorList>
    </citation>
    <scope>NUCLEOTIDE SEQUENCE [LARGE SCALE GENOMIC DNA]</scope>
    <source>
        <strain evidence="1 2">DSM 100309</strain>
    </source>
</reference>
<gene>
    <name evidence="1" type="ORF">EDC63_10296</name>
</gene>
<dbReference type="AlphaFoldDB" id="A0A4R3YEI6"/>
<dbReference type="Proteomes" id="UP000295367">
    <property type="component" value="Unassembled WGS sequence"/>
</dbReference>
<protein>
    <submittedName>
        <fullName evidence="1">DUF3025 family protein</fullName>
    </submittedName>
</protein>
<keyword evidence="2" id="KW-1185">Reference proteome</keyword>
<dbReference type="EMBL" id="SMCO01000002">
    <property type="protein sequence ID" value="TCV89578.1"/>
    <property type="molecule type" value="Genomic_DNA"/>
</dbReference>
<dbReference type="InterPro" id="IPR021390">
    <property type="entry name" value="DUF3025"/>
</dbReference>
<evidence type="ECO:0000313" key="1">
    <source>
        <dbReference type="EMBL" id="TCV89578.1"/>
    </source>
</evidence>
<dbReference type="Pfam" id="PF11227">
    <property type="entry name" value="DUF3025"/>
    <property type="match status" value="1"/>
</dbReference>
<comment type="caution">
    <text evidence="1">The sequence shown here is derived from an EMBL/GenBank/DDBJ whole genome shotgun (WGS) entry which is preliminary data.</text>
</comment>
<evidence type="ECO:0000313" key="2">
    <source>
        <dbReference type="Proteomes" id="UP000295367"/>
    </source>
</evidence>
<accession>A0A4R3YEI6</accession>
<name>A0A4R3YEI6_9PROT</name>
<proteinExistence type="predicted"/>
<organism evidence="1 2">
    <name type="scientific">Sulfurirhabdus autotrophica</name>
    <dbReference type="NCBI Taxonomy" id="1706046"/>
    <lineage>
        <taxon>Bacteria</taxon>
        <taxon>Pseudomonadati</taxon>
        <taxon>Pseudomonadota</taxon>
        <taxon>Betaproteobacteria</taxon>
        <taxon>Nitrosomonadales</taxon>
        <taxon>Sulfuricellaceae</taxon>
        <taxon>Sulfurirhabdus</taxon>
    </lineage>
</organism>